<keyword evidence="2" id="KW-1185">Reference proteome</keyword>
<reference evidence="2" key="1">
    <citation type="journal article" date="2023" name="Front. Plant Sci.">
        <title>Chromosomal-level genome assembly of Melastoma candidum provides insights into trichome evolution.</title>
        <authorList>
            <person name="Zhong Y."/>
            <person name="Wu W."/>
            <person name="Sun C."/>
            <person name="Zou P."/>
            <person name="Liu Y."/>
            <person name="Dai S."/>
            <person name="Zhou R."/>
        </authorList>
    </citation>
    <scope>NUCLEOTIDE SEQUENCE [LARGE SCALE GENOMIC DNA]</scope>
</reference>
<evidence type="ECO:0000313" key="1">
    <source>
        <dbReference type="EMBL" id="KAI4331042.1"/>
    </source>
</evidence>
<proteinExistence type="predicted"/>
<accession>A0ACB9N3L1</accession>
<gene>
    <name evidence="1" type="ORF">MLD38_029271</name>
</gene>
<sequence length="192" mass="20382">MSSSYRVLALALHVIFVLVTCTYVSEATFFPPACPPPPPPPQNKTATFYLQFVIANGTNNAVANGIPVAGIQGTNFGLQQFGTVYVFDVNITTTTSPTSTLLGQSYGTLEVTGLKGFIYLVTSTYVFSSGEFAGSTLTTQGVFDMSQQVSYFAVVGGTNALTYATGYVAYQIVVNAPPYFVIQVTANFKLAA</sequence>
<evidence type="ECO:0000313" key="2">
    <source>
        <dbReference type="Proteomes" id="UP001057402"/>
    </source>
</evidence>
<comment type="caution">
    <text evidence="1">The sequence shown here is derived from an EMBL/GenBank/DDBJ whole genome shotgun (WGS) entry which is preliminary data.</text>
</comment>
<protein>
    <submittedName>
        <fullName evidence="1">Uncharacterized protein</fullName>
    </submittedName>
</protein>
<dbReference type="Proteomes" id="UP001057402">
    <property type="component" value="Chromosome 8"/>
</dbReference>
<organism evidence="1 2">
    <name type="scientific">Melastoma candidum</name>
    <dbReference type="NCBI Taxonomy" id="119954"/>
    <lineage>
        <taxon>Eukaryota</taxon>
        <taxon>Viridiplantae</taxon>
        <taxon>Streptophyta</taxon>
        <taxon>Embryophyta</taxon>
        <taxon>Tracheophyta</taxon>
        <taxon>Spermatophyta</taxon>
        <taxon>Magnoliopsida</taxon>
        <taxon>eudicotyledons</taxon>
        <taxon>Gunneridae</taxon>
        <taxon>Pentapetalae</taxon>
        <taxon>rosids</taxon>
        <taxon>malvids</taxon>
        <taxon>Myrtales</taxon>
        <taxon>Melastomataceae</taxon>
        <taxon>Melastomatoideae</taxon>
        <taxon>Melastomateae</taxon>
        <taxon>Melastoma</taxon>
    </lineage>
</organism>
<dbReference type="EMBL" id="CM042887">
    <property type="protein sequence ID" value="KAI4331042.1"/>
    <property type="molecule type" value="Genomic_DNA"/>
</dbReference>
<name>A0ACB9N3L1_9MYRT</name>